<dbReference type="EMBL" id="AWUE01020017">
    <property type="protein sequence ID" value="OMO70278.1"/>
    <property type="molecule type" value="Genomic_DNA"/>
</dbReference>
<dbReference type="Proteomes" id="UP000187203">
    <property type="component" value="Unassembled WGS sequence"/>
</dbReference>
<organism evidence="1 2">
    <name type="scientific">Corchorus olitorius</name>
    <dbReference type="NCBI Taxonomy" id="93759"/>
    <lineage>
        <taxon>Eukaryota</taxon>
        <taxon>Viridiplantae</taxon>
        <taxon>Streptophyta</taxon>
        <taxon>Embryophyta</taxon>
        <taxon>Tracheophyta</taxon>
        <taxon>Spermatophyta</taxon>
        <taxon>Magnoliopsida</taxon>
        <taxon>eudicotyledons</taxon>
        <taxon>Gunneridae</taxon>
        <taxon>Pentapetalae</taxon>
        <taxon>rosids</taxon>
        <taxon>malvids</taxon>
        <taxon>Malvales</taxon>
        <taxon>Malvaceae</taxon>
        <taxon>Grewioideae</taxon>
        <taxon>Apeibeae</taxon>
        <taxon>Corchorus</taxon>
    </lineage>
</organism>
<keyword evidence="2" id="KW-1185">Reference proteome</keyword>
<dbReference type="AlphaFoldDB" id="A0A1R3HIZ8"/>
<evidence type="ECO:0000313" key="2">
    <source>
        <dbReference type="Proteomes" id="UP000187203"/>
    </source>
</evidence>
<comment type="caution">
    <text evidence="1">The sequence shown here is derived from an EMBL/GenBank/DDBJ whole genome shotgun (WGS) entry which is preliminary data.</text>
</comment>
<reference evidence="2" key="1">
    <citation type="submission" date="2013-09" db="EMBL/GenBank/DDBJ databases">
        <title>Corchorus olitorius genome sequencing.</title>
        <authorList>
            <person name="Alam M."/>
            <person name="Haque M.S."/>
            <person name="Islam M.S."/>
            <person name="Emdad E.M."/>
            <person name="Islam M.M."/>
            <person name="Ahmed B."/>
            <person name="Halim A."/>
            <person name="Hossen Q.M.M."/>
            <person name="Hossain M.Z."/>
            <person name="Ahmed R."/>
            <person name="Khan M.M."/>
            <person name="Islam R."/>
            <person name="Rashid M.M."/>
            <person name="Khan S.A."/>
            <person name="Rahman M.S."/>
            <person name="Alam M."/>
            <person name="Yahiya A.S."/>
            <person name="Khan M.S."/>
            <person name="Azam M.S."/>
            <person name="Haque T."/>
            <person name="Lashkar M.Z.H."/>
            <person name="Akhand A.I."/>
            <person name="Morshed G."/>
            <person name="Roy S."/>
            <person name="Uddin K.S."/>
            <person name="Rabeya T."/>
            <person name="Hossain A.S."/>
            <person name="Chowdhury A."/>
            <person name="Snigdha A.R."/>
            <person name="Mortoza M.S."/>
            <person name="Matin S.A."/>
            <person name="Hoque S.M.E."/>
            <person name="Islam M.K."/>
            <person name="Roy D.K."/>
            <person name="Haider R."/>
            <person name="Moosa M.M."/>
            <person name="Elias S.M."/>
            <person name="Hasan A.M."/>
            <person name="Jahan S."/>
            <person name="Shafiuddin M."/>
            <person name="Mahmood N."/>
            <person name="Shommy N.S."/>
        </authorList>
    </citation>
    <scope>NUCLEOTIDE SEQUENCE [LARGE SCALE GENOMIC DNA]</scope>
    <source>
        <strain evidence="2">cv. O-4</strain>
    </source>
</reference>
<name>A0A1R3HIZ8_9ROSI</name>
<accession>A0A1R3HIZ8</accession>
<evidence type="ECO:0000313" key="1">
    <source>
        <dbReference type="EMBL" id="OMO70278.1"/>
    </source>
</evidence>
<proteinExistence type="predicted"/>
<sequence>MTFISRILKEREAVCVHPIEGAFATENGIRMSWLRF</sequence>
<gene>
    <name evidence="1" type="ORF">COLO4_28659</name>
</gene>
<protein>
    <submittedName>
        <fullName evidence="1">Uncharacterized protein</fullName>
    </submittedName>
</protein>